<dbReference type="CDD" id="cd20716">
    <property type="entry name" value="cyt_P460_fam"/>
    <property type="match status" value="1"/>
</dbReference>
<evidence type="ECO:0000313" key="3">
    <source>
        <dbReference type="EMBL" id="SDU54773.1"/>
    </source>
</evidence>
<feature type="chain" id="PRO_5011586861" evidence="1">
    <location>
        <begin position="24"/>
        <end position="191"/>
    </location>
</feature>
<proteinExistence type="predicted"/>
<feature type="signal peptide" evidence="1">
    <location>
        <begin position="1"/>
        <end position="23"/>
    </location>
</feature>
<dbReference type="PROSITE" id="PS51257">
    <property type="entry name" value="PROKAR_LIPOPROTEIN"/>
    <property type="match status" value="1"/>
</dbReference>
<reference evidence="4" key="1">
    <citation type="submission" date="2016-10" db="EMBL/GenBank/DDBJ databases">
        <authorList>
            <person name="Varghese N."/>
            <person name="Submissions S."/>
        </authorList>
    </citation>
    <scope>NUCLEOTIDE SEQUENCE [LARGE SCALE GENOMIC DNA]</scope>
    <source>
        <strain evidence="4">DSM 3384</strain>
    </source>
</reference>
<dbReference type="Pfam" id="PF16694">
    <property type="entry name" value="Cytochrome_P460"/>
    <property type="match status" value="1"/>
</dbReference>
<sequence length="191" mass="21123">MKKALFILSLVIIAALGFTACMHKNMTMQQDIPPFGSESDVAYSQALWKVLEKEKLVGPDQIRALPYEGMEPHGVILEQLSTMVTVKGHTGIVYVKANYMGDGMTRSKVVNYPDQYLVAVTVMFKRENGYDPDNQDWFWVKYKSDGSLFANPKGVMLAGRVAKGMSVGCIACHTDADGGDYLFNNTASHLD</sequence>
<dbReference type="InterPro" id="IPR038142">
    <property type="entry name" value="Cytochrome_P460_sp"/>
</dbReference>
<evidence type="ECO:0000256" key="1">
    <source>
        <dbReference type="SAM" id="SignalP"/>
    </source>
</evidence>
<protein>
    <submittedName>
        <fullName evidence="3">Cytochrome P460</fullName>
    </submittedName>
</protein>
<name>A0A1H2JEG7_9BACT</name>
<dbReference type="Gene3D" id="3.50.70.20">
    <property type="entry name" value="Cytochrome P460"/>
    <property type="match status" value="1"/>
</dbReference>
<keyword evidence="4" id="KW-1185">Reference proteome</keyword>
<accession>A0A1H2JEG7</accession>
<gene>
    <name evidence="3" type="ORF">SAMN04487931_1122</name>
</gene>
<dbReference type="Proteomes" id="UP000199608">
    <property type="component" value="Unassembled WGS sequence"/>
</dbReference>
<evidence type="ECO:0000313" key="4">
    <source>
        <dbReference type="Proteomes" id="UP000199608"/>
    </source>
</evidence>
<keyword evidence="1" id="KW-0732">Signal</keyword>
<feature type="domain" description="Cytochrome P460" evidence="2">
    <location>
        <begin position="90"/>
        <end position="183"/>
    </location>
</feature>
<dbReference type="EMBL" id="FNLL01000012">
    <property type="protein sequence ID" value="SDU54773.1"/>
    <property type="molecule type" value="Genomic_DNA"/>
</dbReference>
<dbReference type="AlphaFoldDB" id="A0A1H2JEG7"/>
<dbReference type="RefSeq" id="WP_092237182.1">
    <property type="nucleotide sequence ID" value="NZ_FNLL01000012.1"/>
</dbReference>
<evidence type="ECO:0000259" key="2">
    <source>
        <dbReference type="Pfam" id="PF16694"/>
    </source>
</evidence>
<organism evidence="3 4">
    <name type="scientific">Desulfobacula phenolica</name>
    <dbReference type="NCBI Taxonomy" id="90732"/>
    <lineage>
        <taxon>Bacteria</taxon>
        <taxon>Pseudomonadati</taxon>
        <taxon>Thermodesulfobacteriota</taxon>
        <taxon>Desulfobacteria</taxon>
        <taxon>Desulfobacterales</taxon>
        <taxon>Desulfobacteraceae</taxon>
        <taxon>Desulfobacula</taxon>
    </lineage>
</organism>
<dbReference type="InterPro" id="IPR032033">
    <property type="entry name" value="Cytochrome_P460"/>
</dbReference>